<dbReference type="InterPro" id="IPR003660">
    <property type="entry name" value="HAMP_dom"/>
</dbReference>
<evidence type="ECO:0000256" key="7">
    <source>
        <dbReference type="ARBA" id="ARBA00023224"/>
    </source>
</evidence>
<keyword evidence="6 10" id="KW-0472">Membrane</keyword>
<protein>
    <submittedName>
        <fullName evidence="14">Methyl-accepting chemotaxis protein</fullName>
    </submittedName>
</protein>
<dbReference type="Pfam" id="PF00672">
    <property type="entry name" value="HAMP"/>
    <property type="match status" value="1"/>
</dbReference>
<dbReference type="EMBL" id="JAMDMJ010000003">
    <property type="protein sequence ID" value="MCY9594727.1"/>
    <property type="molecule type" value="Genomic_DNA"/>
</dbReference>
<evidence type="ECO:0000256" key="6">
    <source>
        <dbReference type="ARBA" id="ARBA00023136"/>
    </source>
</evidence>
<evidence type="ECO:0000256" key="5">
    <source>
        <dbReference type="ARBA" id="ARBA00022989"/>
    </source>
</evidence>
<keyword evidence="2" id="KW-1003">Cell membrane</keyword>
<dbReference type="GO" id="GO:0006935">
    <property type="term" value="P:chemotaxis"/>
    <property type="evidence" value="ECO:0007669"/>
    <property type="project" value="UniProtKB-KW"/>
</dbReference>
<dbReference type="InterPro" id="IPR033479">
    <property type="entry name" value="dCache_1"/>
</dbReference>
<evidence type="ECO:0000256" key="10">
    <source>
        <dbReference type="SAM" id="Phobius"/>
    </source>
</evidence>
<dbReference type="GO" id="GO:0007165">
    <property type="term" value="P:signal transduction"/>
    <property type="evidence" value="ECO:0007669"/>
    <property type="project" value="UniProtKB-KW"/>
</dbReference>
<dbReference type="SMART" id="SM00283">
    <property type="entry name" value="MA"/>
    <property type="match status" value="1"/>
</dbReference>
<dbReference type="KEGG" id="pchi:PC41400_24040"/>
<dbReference type="SMART" id="SM00304">
    <property type="entry name" value="HAMP"/>
    <property type="match status" value="1"/>
</dbReference>
<organism evidence="14 15">
    <name type="scientific">Paenibacillus chitinolyticus</name>
    <dbReference type="NCBI Taxonomy" id="79263"/>
    <lineage>
        <taxon>Bacteria</taxon>
        <taxon>Bacillati</taxon>
        <taxon>Bacillota</taxon>
        <taxon>Bacilli</taxon>
        <taxon>Bacillales</taxon>
        <taxon>Paenibacillaceae</taxon>
        <taxon>Paenibacillus</taxon>
    </lineage>
</organism>
<dbReference type="SUPFAM" id="SSF58104">
    <property type="entry name" value="Methyl-accepting chemotaxis protein (MCP) signaling domain"/>
    <property type="match status" value="1"/>
</dbReference>
<evidence type="ECO:0000259" key="11">
    <source>
        <dbReference type="PROSITE" id="PS50111"/>
    </source>
</evidence>
<reference evidence="14 15" key="1">
    <citation type="submission" date="2018-01" db="EMBL/GenBank/DDBJ databases">
        <title>The whole genome sequencing and assembly of Paenibacillus chitinolyticus KCCM 41400 strain.</title>
        <authorList>
            <person name="Kim J.-Y."/>
            <person name="Park M.-K."/>
            <person name="Lee Y.-J."/>
            <person name="Yi H."/>
            <person name="Bahn Y.-S."/>
            <person name="Kim J.F."/>
            <person name="Lee D.-W."/>
        </authorList>
    </citation>
    <scope>NUCLEOTIDE SEQUENCE [LARGE SCALE GENOMIC DNA]</scope>
    <source>
        <strain evidence="14 15">KCCM 41400</strain>
    </source>
</reference>
<proteinExistence type="inferred from homology"/>
<sequence length="715" mass="77703">MNKRLTQTATQLRERFQKKQALSGGAPKPGGPGGFISSSMGLSNPAKSVGMKLFLIFIVSILFFVLTVGITSYQLSKSVVRGKVSEASRQTMIQASQKLDLLFGGFEDLTMQMMLDADLQRLLETRNEVKDGTYEQLEVTRKITEKVNSYLFSNKSIKSMTLLKTDGHMINSNGASLNATTEEITKTDWFQAISKTSGQSLWLETKPKGYFSGEPSVAMGRYLNSTSTSTPIAMLLMEIPTSILEKELGLIQLGDDSTMYISDASNKLIYAKDQELLAKPSPVTISEEQQKTASGDFLSSDKQTQNVYSKFAGTGWFLVGSMPVGELVKDANVIFNLTLVIALVAAVIAALIGIFVARMIGRPLAALAGLMKQGAQGNLKVRANLKSRDEIGMLGENFDMMMEQITTLVRQTNESAQEVLNTASEVANASKITATSAKEIAVATDEISGGAAGLASESERGNELTHHIGEKMKQVMSANLEMGTAASGVRSSGEQGTKYMEELMDKTGQTEVMTRSMVEKVDNLKESTQSIRKILEMLHNLTKQTNILSLNATIEAARAGTAGRGFMVVADEIRKLADQSKQSIDVVAQITETIQREIDETVQVLHQAYPLFNQQIGAVKEADGIFGQVQNHMSQFIERLNAVTESISELDQSQAVLSDAMTNVSAVAEESLATSEEVASLSSEQLSISQNLVKLSDRLENLSNSLKDTLSKFTL</sequence>
<dbReference type="GeneID" id="95377869"/>
<dbReference type="Gene3D" id="3.30.450.20">
    <property type="entry name" value="PAS domain"/>
    <property type="match status" value="2"/>
</dbReference>
<evidence type="ECO:0000256" key="1">
    <source>
        <dbReference type="ARBA" id="ARBA00004651"/>
    </source>
</evidence>
<dbReference type="PANTHER" id="PTHR32089">
    <property type="entry name" value="METHYL-ACCEPTING CHEMOTAXIS PROTEIN MCPB"/>
    <property type="match status" value="1"/>
</dbReference>
<dbReference type="Proteomes" id="UP000288943">
    <property type="component" value="Chromosome"/>
</dbReference>
<dbReference type="GO" id="GO:0005886">
    <property type="term" value="C:plasma membrane"/>
    <property type="evidence" value="ECO:0007669"/>
    <property type="project" value="UniProtKB-SubCell"/>
</dbReference>
<dbReference type="Proteomes" id="UP001527202">
    <property type="component" value="Unassembled WGS sequence"/>
</dbReference>
<dbReference type="AlphaFoldDB" id="A0A410X1U9"/>
<dbReference type="Gene3D" id="1.10.287.950">
    <property type="entry name" value="Methyl-accepting chemotaxis protein"/>
    <property type="match status" value="1"/>
</dbReference>
<evidence type="ECO:0000256" key="2">
    <source>
        <dbReference type="ARBA" id="ARBA00022475"/>
    </source>
</evidence>
<dbReference type="RefSeq" id="WP_042230344.1">
    <property type="nucleotide sequence ID" value="NZ_CP026520.1"/>
</dbReference>
<dbReference type="Pfam" id="PF02743">
    <property type="entry name" value="dCache_1"/>
    <property type="match status" value="1"/>
</dbReference>
<dbReference type="OrthoDB" id="9760371at2"/>
<keyword evidence="3" id="KW-0145">Chemotaxis</keyword>
<dbReference type="PROSITE" id="PS50111">
    <property type="entry name" value="CHEMOTAXIS_TRANSDUC_2"/>
    <property type="match status" value="1"/>
</dbReference>
<dbReference type="InterPro" id="IPR004089">
    <property type="entry name" value="MCPsignal_dom"/>
</dbReference>
<dbReference type="PROSITE" id="PS50885">
    <property type="entry name" value="HAMP"/>
    <property type="match status" value="1"/>
</dbReference>
<dbReference type="Pfam" id="PF00015">
    <property type="entry name" value="MCPsignal"/>
    <property type="match status" value="1"/>
</dbReference>
<comment type="subcellular location">
    <subcellularLocation>
        <location evidence="1">Cell membrane</location>
        <topology evidence="1">Multi-pass membrane protein</topology>
    </subcellularLocation>
</comment>
<evidence type="ECO:0000256" key="4">
    <source>
        <dbReference type="ARBA" id="ARBA00022692"/>
    </source>
</evidence>
<evidence type="ECO:0000313" key="13">
    <source>
        <dbReference type="EMBL" id="MCY9594727.1"/>
    </source>
</evidence>
<evidence type="ECO:0000313" key="14">
    <source>
        <dbReference type="EMBL" id="QAV20581.1"/>
    </source>
</evidence>
<evidence type="ECO:0000256" key="3">
    <source>
        <dbReference type="ARBA" id="ARBA00022500"/>
    </source>
</evidence>
<reference evidence="13 16" key="2">
    <citation type="submission" date="2022-05" db="EMBL/GenBank/DDBJ databases">
        <title>Genome Sequencing of Bee-Associated Microbes.</title>
        <authorList>
            <person name="Dunlap C."/>
        </authorList>
    </citation>
    <scope>NUCLEOTIDE SEQUENCE [LARGE SCALE GENOMIC DNA]</scope>
    <source>
        <strain evidence="13 16">NRRL B-23120</strain>
    </source>
</reference>
<dbReference type="Gene3D" id="6.10.340.10">
    <property type="match status" value="1"/>
</dbReference>
<feature type="domain" description="HAMP" evidence="12">
    <location>
        <begin position="358"/>
        <end position="410"/>
    </location>
</feature>
<evidence type="ECO:0000259" key="12">
    <source>
        <dbReference type="PROSITE" id="PS50885"/>
    </source>
</evidence>
<feature type="transmembrane region" description="Helical" evidence="10">
    <location>
        <begin position="333"/>
        <end position="357"/>
    </location>
</feature>
<keyword evidence="5 10" id="KW-1133">Transmembrane helix</keyword>
<dbReference type="EMBL" id="CP026520">
    <property type="protein sequence ID" value="QAV20581.1"/>
    <property type="molecule type" value="Genomic_DNA"/>
</dbReference>
<keyword evidence="4 10" id="KW-0812">Transmembrane</keyword>
<dbReference type="CDD" id="cd06225">
    <property type="entry name" value="HAMP"/>
    <property type="match status" value="1"/>
</dbReference>
<keyword evidence="16" id="KW-1185">Reference proteome</keyword>
<accession>A0A410X1U9</accession>
<gene>
    <name evidence="13" type="ORF">M5X16_02940</name>
    <name evidence="14" type="ORF">PC41400_24040</name>
</gene>
<evidence type="ECO:0000256" key="8">
    <source>
        <dbReference type="ARBA" id="ARBA00029447"/>
    </source>
</evidence>
<feature type="domain" description="Methyl-accepting transducer" evidence="11">
    <location>
        <begin position="429"/>
        <end position="679"/>
    </location>
</feature>
<evidence type="ECO:0000313" key="15">
    <source>
        <dbReference type="Proteomes" id="UP000288943"/>
    </source>
</evidence>
<evidence type="ECO:0000313" key="16">
    <source>
        <dbReference type="Proteomes" id="UP001527202"/>
    </source>
</evidence>
<feature type="transmembrane region" description="Helical" evidence="10">
    <location>
        <begin position="53"/>
        <end position="75"/>
    </location>
</feature>
<keyword evidence="7 9" id="KW-0807">Transducer</keyword>
<dbReference type="PANTHER" id="PTHR32089:SF112">
    <property type="entry name" value="LYSOZYME-LIKE PROTEIN-RELATED"/>
    <property type="match status" value="1"/>
</dbReference>
<comment type="similarity">
    <text evidence="8">Belongs to the methyl-accepting chemotaxis (MCP) protein family.</text>
</comment>
<evidence type="ECO:0000256" key="9">
    <source>
        <dbReference type="PROSITE-ProRule" id="PRU00284"/>
    </source>
</evidence>
<name>A0A410X1U9_9BACL</name>